<dbReference type="Proteomes" id="UP000627573">
    <property type="component" value="Unassembled WGS sequence"/>
</dbReference>
<dbReference type="AlphaFoldDB" id="A0A8I0ZXA5"/>
<evidence type="ECO:0000313" key="3">
    <source>
        <dbReference type="Proteomes" id="UP000627573"/>
    </source>
</evidence>
<name>A0A8I0ZXA5_RHOER</name>
<evidence type="ECO:0000313" key="2">
    <source>
        <dbReference type="EMBL" id="MBH5144968.1"/>
    </source>
</evidence>
<organism evidence="2 3">
    <name type="scientific">Rhodococcus erythropolis</name>
    <name type="common">Arthrobacter picolinophilus</name>
    <dbReference type="NCBI Taxonomy" id="1833"/>
    <lineage>
        <taxon>Bacteria</taxon>
        <taxon>Bacillati</taxon>
        <taxon>Actinomycetota</taxon>
        <taxon>Actinomycetes</taxon>
        <taxon>Mycobacteriales</taxon>
        <taxon>Nocardiaceae</taxon>
        <taxon>Rhodococcus</taxon>
        <taxon>Rhodococcus erythropolis group</taxon>
    </lineage>
</organism>
<feature type="compositionally biased region" description="Polar residues" evidence="1">
    <location>
        <begin position="315"/>
        <end position="325"/>
    </location>
</feature>
<accession>A0A8I0ZXA5</accession>
<evidence type="ECO:0000256" key="1">
    <source>
        <dbReference type="SAM" id="MobiDB-lite"/>
    </source>
</evidence>
<gene>
    <name evidence="2" type="ORF">I3517_20410</name>
</gene>
<comment type="caution">
    <text evidence="2">The sequence shown here is derived from an EMBL/GenBank/DDBJ whole genome shotgun (WGS) entry which is preliminary data.</text>
</comment>
<dbReference type="EMBL" id="JAECSB010000072">
    <property type="protein sequence ID" value="MBH5144968.1"/>
    <property type="molecule type" value="Genomic_DNA"/>
</dbReference>
<dbReference type="RefSeq" id="WP_197941525.1">
    <property type="nucleotide sequence ID" value="NZ_JAECSB010000072.1"/>
</dbReference>
<keyword evidence="3" id="KW-1185">Reference proteome</keyword>
<feature type="region of interest" description="Disordered" evidence="1">
    <location>
        <begin position="313"/>
        <end position="387"/>
    </location>
</feature>
<reference evidence="2 3" key="1">
    <citation type="submission" date="2020-12" db="EMBL/GenBank/DDBJ databases">
        <title>Draft genome sequence of furan degrading bacterial strain FUR100.</title>
        <authorList>
            <person name="Woiski C."/>
        </authorList>
    </citation>
    <scope>NUCLEOTIDE SEQUENCE [LARGE SCALE GENOMIC DNA]</scope>
    <source>
        <strain evidence="2 3">FUR100</strain>
    </source>
</reference>
<protein>
    <submittedName>
        <fullName evidence="2">Uncharacterized protein</fullName>
    </submittedName>
</protein>
<proteinExistence type="predicted"/>
<feature type="compositionally biased region" description="Pro residues" evidence="1">
    <location>
        <begin position="330"/>
        <end position="344"/>
    </location>
</feature>
<sequence length="387" mass="40353">MIPNSLTAQAVPNGPCSFEDILALRDSHAHPDEILEAGASGLQFFGRFHDLATRLGFEERTLTSYEDAYRAEAGIDIGALKRDMSDMAAAVDSSVAEIAMLTVLAENLPAVWNVSGVDAVVDQVFAARREARSDADSAPLLITLAGELARTVRTALADKAFKVASLDRATIGGLGAGEIDQLAHVASSGRGAAPWLDTVFRSAYLDARDEFDRACAQCASAVGDAFDAATQWVTDAFPSTLPVAETIESAAAAAPISFSIGGNTWGFSIAPDGRGVSLDVAGADGNSVSVTVELDENGWPRIVFDADQEAVMQETYPQEASQPATLQPEIPQPDNPQPDNPQPEIPVETTAEVSPAPDPEPPVTVPDESIAGPDGETGAELAGAGPL</sequence>